<sequence length="118" mass="12485">MAGHVWLRIQDRLRYRDAYEYVQGCSEDDSARGQNGSVTRSGGRAEGPCGWTSRALSSTTSVHGLAQSSSGFVSPSPSPFALAHAKSFSAGSPLFLVLLLVWAPGIRVGKNTFAGVRG</sequence>
<evidence type="ECO:0000256" key="1">
    <source>
        <dbReference type="SAM" id="MobiDB-lite"/>
    </source>
</evidence>
<keyword evidence="3" id="KW-1185">Reference proteome</keyword>
<proteinExistence type="predicted"/>
<dbReference type="AlphaFoldDB" id="A0A4U6V2F4"/>
<feature type="region of interest" description="Disordered" evidence="1">
    <location>
        <begin position="27"/>
        <end position="49"/>
    </location>
</feature>
<protein>
    <submittedName>
        <fullName evidence="2">Uncharacterized protein</fullName>
    </submittedName>
</protein>
<dbReference type="Gramene" id="TKW23251">
    <property type="protein sequence ID" value="TKW23251"/>
    <property type="gene ID" value="SEVIR_4G280501v2"/>
</dbReference>
<evidence type="ECO:0000313" key="3">
    <source>
        <dbReference type="Proteomes" id="UP000298652"/>
    </source>
</evidence>
<organism evidence="2 3">
    <name type="scientific">Setaria viridis</name>
    <name type="common">Green bristlegrass</name>
    <name type="synonym">Setaria italica subsp. viridis</name>
    <dbReference type="NCBI Taxonomy" id="4556"/>
    <lineage>
        <taxon>Eukaryota</taxon>
        <taxon>Viridiplantae</taxon>
        <taxon>Streptophyta</taxon>
        <taxon>Embryophyta</taxon>
        <taxon>Tracheophyta</taxon>
        <taxon>Spermatophyta</taxon>
        <taxon>Magnoliopsida</taxon>
        <taxon>Liliopsida</taxon>
        <taxon>Poales</taxon>
        <taxon>Poaceae</taxon>
        <taxon>PACMAD clade</taxon>
        <taxon>Panicoideae</taxon>
        <taxon>Panicodae</taxon>
        <taxon>Paniceae</taxon>
        <taxon>Cenchrinae</taxon>
        <taxon>Setaria</taxon>
    </lineage>
</organism>
<name>A0A4U6V2F4_SETVI</name>
<dbReference type="Proteomes" id="UP000298652">
    <property type="component" value="Chromosome 4"/>
</dbReference>
<reference evidence="2" key="1">
    <citation type="submission" date="2019-03" db="EMBL/GenBank/DDBJ databases">
        <title>WGS assembly of Setaria viridis.</title>
        <authorList>
            <person name="Huang P."/>
            <person name="Jenkins J."/>
            <person name="Grimwood J."/>
            <person name="Barry K."/>
            <person name="Healey A."/>
            <person name="Mamidi S."/>
            <person name="Sreedasyam A."/>
            <person name="Shu S."/>
            <person name="Feldman M."/>
            <person name="Wu J."/>
            <person name="Yu Y."/>
            <person name="Chen C."/>
            <person name="Johnson J."/>
            <person name="Rokhsar D."/>
            <person name="Baxter I."/>
            <person name="Schmutz J."/>
            <person name="Brutnell T."/>
            <person name="Kellogg E."/>
        </authorList>
    </citation>
    <scope>NUCLEOTIDE SEQUENCE [LARGE SCALE GENOMIC DNA]</scope>
</reference>
<evidence type="ECO:0000313" key="2">
    <source>
        <dbReference type="EMBL" id="TKW23251.1"/>
    </source>
</evidence>
<dbReference type="EMBL" id="CM016555">
    <property type="protein sequence ID" value="TKW23251.1"/>
    <property type="molecule type" value="Genomic_DNA"/>
</dbReference>
<gene>
    <name evidence="2" type="ORF">SEVIR_4G280501v2</name>
</gene>
<accession>A0A4U6V2F4</accession>